<keyword evidence="4 10" id="KW-0548">Nucleotidyltransferase</keyword>
<feature type="domain" description="Nucleotidyl transferase" evidence="8">
    <location>
        <begin position="7"/>
        <end position="284"/>
    </location>
</feature>
<dbReference type="EMBL" id="QRZA01000008">
    <property type="protein sequence ID" value="RGV34358.1"/>
    <property type="molecule type" value="Genomic_DNA"/>
</dbReference>
<dbReference type="GO" id="GO:0005525">
    <property type="term" value="F:GTP binding"/>
    <property type="evidence" value="ECO:0007669"/>
    <property type="project" value="UniProtKB-KW"/>
</dbReference>
<comment type="similarity">
    <text evidence="1">Belongs to the mannose-6-phosphate isomerase type 2 family.</text>
</comment>
<dbReference type="GO" id="GO:0009298">
    <property type="term" value="P:GDP-mannose biosynthetic process"/>
    <property type="evidence" value="ECO:0007669"/>
    <property type="project" value="TreeGrafter"/>
</dbReference>
<accession>A0A412X1L5</accession>
<evidence type="ECO:0000256" key="5">
    <source>
        <dbReference type="ARBA" id="ARBA00022741"/>
    </source>
</evidence>
<dbReference type="Pfam" id="PF00483">
    <property type="entry name" value="NTP_transferase"/>
    <property type="match status" value="1"/>
</dbReference>
<evidence type="ECO:0000256" key="7">
    <source>
        <dbReference type="ARBA" id="ARBA00047343"/>
    </source>
</evidence>
<dbReference type="RefSeq" id="WP_118259984.1">
    <property type="nucleotide sequence ID" value="NZ_CALBWO010000029.1"/>
</dbReference>
<proteinExistence type="inferred from homology"/>
<dbReference type="InterPro" id="IPR029044">
    <property type="entry name" value="Nucleotide-diphossugar_trans"/>
</dbReference>
<dbReference type="EC" id="2.7.7.13" evidence="2"/>
<dbReference type="InterPro" id="IPR049577">
    <property type="entry name" value="GMPP_N"/>
</dbReference>
<feature type="domain" description="MannoseP isomerase/GMP-like beta-helix" evidence="9">
    <location>
        <begin position="298"/>
        <end position="344"/>
    </location>
</feature>
<evidence type="ECO:0000313" key="10">
    <source>
        <dbReference type="EMBL" id="RGV34358.1"/>
    </source>
</evidence>
<keyword evidence="3 10" id="KW-0808">Transferase</keyword>
<dbReference type="Gene3D" id="3.90.550.10">
    <property type="entry name" value="Spore Coat Polysaccharide Biosynthesis Protein SpsA, Chain A"/>
    <property type="match status" value="1"/>
</dbReference>
<reference evidence="10 11" key="1">
    <citation type="submission" date="2018-08" db="EMBL/GenBank/DDBJ databases">
        <title>A genome reference for cultivated species of the human gut microbiota.</title>
        <authorList>
            <person name="Zou Y."/>
            <person name="Xue W."/>
            <person name="Luo G."/>
        </authorList>
    </citation>
    <scope>NUCLEOTIDE SEQUENCE [LARGE SCALE GENOMIC DNA]</scope>
    <source>
        <strain evidence="10 11">AF14-49</strain>
    </source>
</reference>
<dbReference type="GO" id="GO:0004475">
    <property type="term" value="F:mannose-1-phosphate guanylyltransferase (GTP) activity"/>
    <property type="evidence" value="ECO:0007669"/>
    <property type="project" value="UniProtKB-EC"/>
</dbReference>
<name>A0A412X1L5_9BACT</name>
<dbReference type="SUPFAM" id="SSF159283">
    <property type="entry name" value="Guanosine diphospho-D-mannose pyrophosphorylase/mannose-6-phosphate isomerase linker domain"/>
    <property type="match status" value="1"/>
</dbReference>
<evidence type="ECO:0000256" key="2">
    <source>
        <dbReference type="ARBA" id="ARBA00012387"/>
    </source>
</evidence>
<protein>
    <recommendedName>
        <fullName evidence="2">mannose-1-phosphate guanylyltransferase</fullName>
        <ecNumber evidence="2">2.7.7.13</ecNumber>
    </recommendedName>
</protein>
<dbReference type="InterPro" id="IPR051161">
    <property type="entry name" value="Mannose-6P_isomerase_type2"/>
</dbReference>
<comment type="caution">
    <text evidence="10">The sequence shown here is derived from an EMBL/GenBank/DDBJ whole genome shotgun (WGS) entry which is preliminary data.</text>
</comment>
<dbReference type="FunFam" id="3.90.550.10:FF:000046">
    <property type="entry name" value="Mannose-1-phosphate guanylyltransferase (GDP)"/>
    <property type="match status" value="1"/>
</dbReference>
<dbReference type="Pfam" id="PF22640">
    <property type="entry name" value="ManC_GMP_beta-helix"/>
    <property type="match status" value="1"/>
</dbReference>
<evidence type="ECO:0000256" key="6">
    <source>
        <dbReference type="ARBA" id="ARBA00023134"/>
    </source>
</evidence>
<dbReference type="PANTHER" id="PTHR46390:SF1">
    <property type="entry name" value="MANNOSE-1-PHOSPHATE GUANYLYLTRANSFERASE"/>
    <property type="match status" value="1"/>
</dbReference>
<dbReference type="PANTHER" id="PTHR46390">
    <property type="entry name" value="MANNOSE-1-PHOSPHATE GUANYLYLTRANSFERASE"/>
    <property type="match status" value="1"/>
</dbReference>
<evidence type="ECO:0000256" key="1">
    <source>
        <dbReference type="ARBA" id="ARBA00006115"/>
    </source>
</evidence>
<evidence type="ECO:0000259" key="8">
    <source>
        <dbReference type="Pfam" id="PF00483"/>
    </source>
</evidence>
<evidence type="ECO:0000256" key="4">
    <source>
        <dbReference type="ARBA" id="ARBA00022695"/>
    </source>
</evidence>
<dbReference type="InterPro" id="IPR054566">
    <property type="entry name" value="ManC/GMP-like_b-helix"/>
</dbReference>
<evidence type="ECO:0000256" key="3">
    <source>
        <dbReference type="ARBA" id="ARBA00022679"/>
    </source>
</evidence>
<dbReference type="AlphaFoldDB" id="A0A412X1L5"/>
<dbReference type="SUPFAM" id="SSF53448">
    <property type="entry name" value="Nucleotide-diphospho-sugar transferases"/>
    <property type="match status" value="1"/>
</dbReference>
<sequence length="347" mass="39477">MSNNHLIIMAGGVGRRFWPMSTPEMPKQFVDVLGVGKSLLQLTVERFSGVIPRENVWIVTSKNYKDIVTTQLDGIPEEQILLEPCMRNTAPCIAYVTYKIRKKYPNANLVFSPADHIVLEIEKFKRVIMESLAFTSFSDNIVTLGINPTRPETGYGYIKGGMEVGPKIRKVEAFKEKPGYDLAKKYVAEECYFWNAGIFVWNVSTIISEFEKHVPELARKFAALDPVYYSSDEQAVIDNEFATCESISIDYAVMEKSERVFVYPEDFGWSDLGTWGSLYTRLEQDNHGNAIVGENVKLVDCKNCVVYVPGMKRVVMQGLNDYIVAVNNNLLLVCKKEKEQEIKEWQS</sequence>
<evidence type="ECO:0000313" key="11">
    <source>
        <dbReference type="Proteomes" id="UP000283589"/>
    </source>
</evidence>
<dbReference type="InterPro" id="IPR005835">
    <property type="entry name" value="NTP_transferase_dom"/>
</dbReference>
<comment type="catalytic activity">
    <reaction evidence="7">
        <text>alpha-D-mannose 1-phosphate + GTP + H(+) = GDP-alpha-D-mannose + diphosphate</text>
        <dbReference type="Rhea" id="RHEA:15229"/>
        <dbReference type="ChEBI" id="CHEBI:15378"/>
        <dbReference type="ChEBI" id="CHEBI:33019"/>
        <dbReference type="ChEBI" id="CHEBI:37565"/>
        <dbReference type="ChEBI" id="CHEBI:57527"/>
        <dbReference type="ChEBI" id="CHEBI:58409"/>
        <dbReference type="EC" id="2.7.7.13"/>
    </reaction>
</comment>
<dbReference type="Proteomes" id="UP000283589">
    <property type="component" value="Unassembled WGS sequence"/>
</dbReference>
<keyword evidence="6" id="KW-0342">GTP-binding</keyword>
<dbReference type="CDD" id="cd02509">
    <property type="entry name" value="GDP-M1P_Guanylyltransferase"/>
    <property type="match status" value="1"/>
</dbReference>
<keyword evidence="5" id="KW-0547">Nucleotide-binding</keyword>
<evidence type="ECO:0000259" key="9">
    <source>
        <dbReference type="Pfam" id="PF22640"/>
    </source>
</evidence>
<organism evidence="10 11">
    <name type="scientific">Butyricimonas virosa</name>
    <dbReference type="NCBI Taxonomy" id="544645"/>
    <lineage>
        <taxon>Bacteria</taxon>
        <taxon>Pseudomonadati</taxon>
        <taxon>Bacteroidota</taxon>
        <taxon>Bacteroidia</taxon>
        <taxon>Bacteroidales</taxon>
        <taxon>Odoribacteraceae</taxon>
        <taxon>Butyricimonas</taxon>
    </lineage>
</organism>
<gene>
    <name evidence="10" type="ORF">DWW18_08575</name>
</gene>